<dbReference type="EMBL" id="SLWM01000004">
    <property type="protein sequence ID" value="TCO25796.1"/>
    <property type="molecule type" value="Genomic_DNA"/>
</dbReference>
<accession>A0ABY2BMY5</accession>
<evidence type="ECO:0000313" key="3">
    <source>
        <dbReference type="Proteomes" id="UP000295818"/>
    </source>
</evidence>
<dbReference type="PANTHER" id="PTHR43792">
    <property type="entry name" value="GNAT FAMILY, PUTATIVE (AFU_ORTHOLOGUE AFUA_3G00765)-RELATED-RELATED"/>
    <property type="match status" value="1"/>
</dbReference>
<gene>
    <name evidence="2" type="ORF">EV644_104300</name>
</gene>
<dbReference type="SUPFAM" id="SSF55729">
    <property type="entry name" value="Acyl-CoA N-acyltransferases (Nat)"/>
    <property type="match status" value="1"/>
</dbReference>
<dbReference type="InterPro" id="IPR000182">
    <property type="entry name" value="GNAT_dom"/>
</dbReference>
<dbReference type="Gene3D" id="3.40.630.30">
    <property type="match status" value="1"/>
</dbReference>
<feature type="domain" description="N-acetyltransferase" evidence="1">
    <location>
        <begin position="9"/>
        <end position="172"/>
    </location>
</feature>
<organism evidence="2 3">
    <name type="scientific">Kribbella orskensis</name>
    <dbReference type="NCBI Taxonomy" id="2512216"/>
    <lineage>
        <taxon>Bacteria</taxon>
        <taxon>Bacillati</taxon>
        <taxon>Actinomycetota</taxon>
        <taxon>Actinomycetes</taxon>
        <taxon>Propionibacteriales</taxon>
        <taxon>Kribbellaceae</taxon>
        <taxon>Kribbella</taxon>
    </lineage>
</organism>
<dbReference type="InterPro" id="IPR016181">
    <property type="entry name" value="Acyl_CoA_acyltransferase"/>
</dbReference>
<sequence>MTTIDTERLVIRPWEDADAADALAIYGDEQVTRWLSPVMSRVPDVTAMRLLLQKWQENGDPAPAGHWAVVRRDTSQLVGGVGLLHLPPWQGDLELAWQLAPTAWGHGYAAEAGSALVRWAMHQGNVDEVFAVVRPDNTRGAATAQRIGMEWIGETDKYHDLNLHLYRIRHYDLSYR</sequence>
<dbReference type="RefSeq" id="WP_132188636.1">
    <property type="nucleotide sequence ID" value="NZ_SLWM01000004.1"/>
</dbReference>
<dbReference type="PROSITE" id="PS51186">
    <property type="entry name" value="GNAT"/>
    <property type="match status" value="1"/>
</dbReference>
<dbReference type="Proteomes" id="UP000295818">
    <property type="component" value="Unassembled WGS sequence"/>
</dbReference>
<evidence type="ECO:0000313" key="2">
    <source>
        <dbReference type="EMBL" id="TCO25796.1"/>
    </source>
</evidence>
<dbReference type="Pfam" id="PF13302">
    <property type="entry name" value="Acetyltransf_3"/>
    <property type="match status" value="1"/>
</dbReference>
<name>A0ABY2BMY5_9ACTN</name>
<protein>
    <submittedName>
        <fullName evidence="2">RimJ/RimL family protein N-acetyltransferase</fullName>
    </submittedName>
</protein>
<evidence type="ECO:0000259" key="1">
    <source>
        <dbReference type="PROSITE" id="PS51186"/>
    </source>
</evidence>
<proteinExistence type="predicted"/>
<comment type="caution">
    <text evidence="2">The sequence shown here is derived from an EMBL/GenBank/DDBJ whole genome shotgun (WGS) entry which is preliminary data.</text>
</comment>
<reference evidence="2 3" key="1">
    <citation type="journal article" date="2015" name="Stand. Genomic Sci.">
        <title>Genomic Encyclopedia of Bacterial and Archaeal Type Strains, Phase III: the genomes of soil and plant-associated and newly described type strains.</title>
        <authorList>
            <person name="Whitman W.B."/>
            <person name="Woyke T."/>
            <person name="Klenk H.P."/>
            <person name="Zhou Y."/>
            <person name="Lilburn T.G."/>
            <person name="Beck B.J."/>
            <person name="De Vos P."/>
            <person name="Vandamme P."/>
            <person name="Eisen J.A."/>
            <person name="Garrity G."/>
            <person name="Hugenholtz P."/>
            <person name="Kyrpides N.C."/>
        </authorList>
    </citation>
    <scope>NUCLEOTIDE SEQUENCE [LARGE SCALE GENOMIC DNA]</scope>
    <source>
        <strain evidence="2 3">VKM Ac-2538</strain>
    </source>
</reference>
<dbReference type="PANTHER" id="PTHR43792:SF1">
    <property type="entry name" value="N-ACETYLTRANSFERASE DOMAIN-CONTAINING PROTEIN"/>
    <property type="match status" value="1"/>
</dbReference>
<keyword evidence="3" id="KW-1185">Reference proteome</keyword>
<dbReference type="InterPro" id="IPR051531">
    <property type="entry name" value="N-acetyltransferase"/>
</dbReference>